<dbReference type="KEGG" id="amaq:GO499_16230"/>
<dbReference type="GO" id="GO:0016740">
    <property type="term" value="F:transferase activity"/>
    <property type="evidence" value="ECO:0007669"/>
    <property type="project" value="UniProtKB-KW"/>
</dbReference>
<dbReference type="AlphaFoldDB" id="A0A6P1T5N6"/>
<evidence type="ECO:0000313" key="4">
    <source>
        <dbReference type="Proteomes" id="UP000464495"/>
    </source>
</evidence>
<gene>
    <name evidence="3" type="ORF">GO499_16230</name>
</gene>
<evidence type="ECO:0000313" key="3">
    <source>
        <dbReference type="EMBL" id="QHQ36609.1"/>
    </source>
</evidence>
<dbReference type="SFLD" id="SFLDG00358">
    <property type="entry name" value="Main_(cytGST)"/>
    <property type="match status" value="1"/>
</dbReference>
<dbReference type="Pfam" id="PF00043">
    <property type="entry name" value="GST_C"/>
    <property type="match status" value="1"/>
</dbReference>
<dbReference type="SFLD" id="SFLDS00019">
    <property type="entry name" value="Glutathione_Transferase_(cytos"/>
    <property type="match status" value="1"/>
</dbReference>
<name>A0A6P1T5N6_9RHOB</name>
<dbReference type="PROSITE" id="PS50404">
    <property type="entry name" value="GST_NTER"/>
    <property type="match status" value="1"/>
</dbReference>
<dbReference type="PANTHER" id="PTHR44051">
    <property type="entry name" value="GLUTATHIONE S-TRANSFERASE-RELATED"/>
    <property type="match status" value="1"/>
</dbReference>
<dbReference type="InterPro" id="IPR036282">
    <property type="entry name" value="Glutathione-S-Trfase_C_sf"/>
</dbReference>
<evidence type="ECO:0000259" key="1">
    <source>
        <dbReference type="PROSITE" id="PS50404"/>
    </source>
</evidence>
<protein>
    <submittedName>
        <fullName evidence="3">Glutathione S-transferase</fullName>
    </submittedName>
</protein>
<dbReference type="InterPro" id="IPR036249">
    <property type="entry name" value="Thioredoxin-like_sf"/>
</dbReference>
<sequence>MYTVIGTPKSRALRVIWALEELEQEYEVRPANPQSEEAFLHNPLGKIPSLLIDDTVLTDSVAILTWLADRHGSLTHPAGSLARAQQDAATQFAVCEIDAALWTKAKHAFVLPQDLRVEAVKKTAAAEFARAMEQLEARLGDKPFISGEILTVPDIIISHCAGWALSAKMELPKGPVGDYLRRLRKRPAMQRSLAKAAALS</sequence>
<accession>A0A6P1T5N6</accession>
<keyword evidence="4" id="KW-1185">Reference proteome</keyword>
<dbReference type="InterPro" id="IPR004045">
    <property type="entry name" value="Glutathione_S-Trfase_N"/>
</dbReference>
<organism evidence="3 4">
    <name type="scientific">Algicella marina</name>
    <dbReference type="NCBI Taxonomy" id="2683284"/>
    <lineage>
        <taxon>Bacteria</taxon>
        <taxon>Pseudomonadati</taxon>
        <taxon>Pseudomonadota</taxon>
        <taxon>Alphaproteobacteria</taxon>
        <taxon>Rhodobacterales</taxon>
        <taxon>Paracoccaceae</taxon>
        <taxon>Algicella</taxon>
    </lineage>
</organism>
<dbReference type="InterPro" id="IPR040079">
    <property type="entry name" value="Glutathione_S-Trfase"/>
</dbReference>
<dbReference type="SUPFAM" id="SSF52833">
    <property type="entry name" value="Thioredoxin-like"/>
    <property type="match status" value="1"/>
</dbReference>
<feature type="domain" description="GST C-terminal" evidence="2">
    <location>
        <begin position="79"/>
        <end position="200"/>
    </location>
</feature>
<dbReference type="PANTHER" id="PTHR44051:SF8">
    <property type="entry name" value="GLUTATHIONE S-TRANSFERASE GSTA"/>
    <property type="match status" value="1"/>
</dbReference>
<dbReference type="RefSeq" id="WP_161863156.1">
    <property type="nucleotide sequence ID" value="NZ_CP046620.1"/>
</dbReference>
<keyword evidence="3" id="KW-0808">Transferase</keyword>
<dbReference type="InterPro" id="IPR010987">
    <property type="entry name" value="Glutathione-S-Trfase_C-like"/>
</dbReference>
<feature type="domain" description="GST N-terminal" evidence="1">
    <location>
        <begin position="1"/>
        <end position="75"/>
    </location>
</feature>
<dbReference type="PROSITE" id="PS50405">
    <property type="entry name" value="GST_CTER"/>
    <property type="match status" value="1"/>
</dbReference>
<dbReference type="EMBL" id="CP046620">
    <property type="protein sequence ID" value="QHQ36609.1"/>
    <property type="molecule type" value="Genomic_DNA"/>
</dbReference>
<proteinExistence type="predicted"/>
<dbReference type="Pfam" id="PF13417">
    <property type="entry name" value="GST_N_3"/>
    <property type="match status" value="1"/>
</dbReference>
<reference evidence="3 4" key="1">
    <citation type="submission" date="2019-12" db="EMBL/GenBank/DDBJ databases">
        <title>Complete genome sequence of Algicella marina strain 9Alg 56(T) isolated from the red alga Tichocarpus crinitus.</title>
        <authorList>
            <person name="Kim S.-G."/>
            <person name="Nedashkovskaya O.I."/>
        </authorList>
    </citation>
    <scope>NUCLEOTIDE SEQUENCE [LARGE SCALE GENOMIC DNA]</scope>
    <source>
        <strain evidence="3 4">9Alg 56</strain>
    </source>
</reference>
<dbReference type="InterPro" id="IPR004046">
    <property type="entry name" value="GST_C"/>
</dbReference>
<evidence type="ECO:0000259" key="2">
    <source>
        <dbReference type="PROSITE" id="PS50405"/>
    </source>
</evidence>
<dbReference type="Gene3D" id="1.20.1050.10">
    <property type="match status" value="1"/>
</dbReference>
<dbReference type="SUPFAM" id="SSF47616">
    <property type="entry name" value="GST C-terminal domain-like"/>
    <property type="match status" value="1"/>
</dbReference>
<dbReference type="Proteomes" id="UP000464495">
    <property type="component" value="Chromosome"/>
</dbReference>
<dbReference type="Gene3D" id="3.40.30.10">
    <property type="entry name" value="Glutaredoxin"/>
    <property type="match status" value="1"/>
</dbReference>
<dbReference type="CDD" id="cd03046">
    <property type="entry name" value="GST_N_GTT1_like"/>
    <property type="match status" value="1"/>
</dbReference>